<keyword evidence="3" id="KW-1185">Reference proteome</keyword>
<evidence type="ECO:0000256" key="1">
    <source>
        <dbReference type="SAM" id="Phobius"/>
    </source>
</evidence>
<dbReference type="AlphaFoldDB" id="A0A4V2S9S5"/>
<organism evidence="2 3">
    <name type="scientific">Rhodovulum euryhalinum</name>
    <dbReference type="NCBI Taxonomy" id="35805"/>
    <lineage>
        <taxon>Bacteria</taxon>
        <taxon>Pseudomonadati</taxon>
        <taxon>Pseudomonadota</taxon>
        <taxon>Alphaproteobacteria</taxon>
        <taxon>Rhodobacterales</taxon>
        <taxon>Paracoccaceae</taxon>
        <taxon>Rhodovulum</taxon>
    </lineage>
</organism>
<proteinExistence type="predicted"/>
<keyword evidence="1" id="KW-1133">Transmembrane helix</keyword>
<feature type="transmembrane region" description="Helical" evidence="1">
    <location>
        <begin position="9"/>
        <end position="28"/>
    </location>
</feature>
<accession>A0A4V2S9S5</accession>
<sequence>MRKLGTRETAWVMLAFLLGSAGYLIAILPDAQKVQVFESLVVPITGFVAFAFGAKVYQARGEQ</sequence>
<keyword evidence="1" id="KW-0812">Transmembrane</keyword>
<name>A0A4V2S9S5_9RHOB</name>
<protein>
    <submittedName>
        <fullName evidence="2">Uncharacterized protein</fullName>
    </submittedName>
</protein>
<evidence type="ECO:0000313" key="3">
    <source>
        <dbReference type="Proteomes" id="UP000295142"/>
    </source>
</evidence>
<feature type="transmembrane region" description="Helical" evidence="1">
    <location>
        <begin position="40"/>
        <end position="57"/>
    </location>
</feature>
<keyword evidence="1" id="KW-0472">Membrane</keyword>
<evidence type="ECO:0000313" key="2">
    <source>
        <dbReference type="EMBL" id="TCO69010.1"/>
    </source>
</evidence>
<gene>
    <name evidence="2" type="ORF">EV655_1196</name>
</gene>
<dbReference type="Proteomes" id="UP000295142">
    <property type="component" value="Unassembled WGS sequence"/>
</dbReference>
<dbReference type="RefSeq" id="WP_132546563.1">
    <property type="nucleotide sequence ID" value="NZ_SLWW01000019.1"/>
</dbReference>
<reference evidence="2 3" key="1">
    <citation type="submission" date="2019-03" db="EMBL/GenBank/DDBJ databases">
        <title>Genomic Encyclopedia of Type Strains, Phase IV (KMG-IV): sequencing the most valuable type-strain genomes for metagenomic binning, comparative biology and taxonomic classification.</title>
        <authorList>
            <person name="Goeker M."/>
        </authorList>
    </citation>
    <scope>NUCLEOTIDE SEQUENCE [LARGE SCALE GENOMIC DNA]</scope>
    <source>
        <strain evidence="2 3">DSM 4868</strain>
    </source>
</reference>
<comment type="caution">
    <text evidence="2">The sequence shown here is derived from an EMBL/GenBank/DDBJ whole genome shotgun (WGS) entry which is preliminary data.</text>
</comment>
<dbReference type="EMBL" id="SLWW01000019">
    <property type="protein sequence ID" value="TCO69010.1"/>
    <property type="molecule type" value="Genomic_DNA"/>
</dbReference>